<dbReference type="InterPro" id="IPR024810">
    <property type="entry name" value="MAB21L/cGLR"/>
</dbReference>
<keyword evidence="3" id="KW-1185">Reference proteome</keyword>
<dbReference type="PANTHER" id="PTHR10656">
    <property type="entry name" value="CELL FATE DETERMINING PROTEIN MAB21-RELATED"/>
    <property type="match status" value="1"/>
</dbReference>
<organism evidence="2 3">
    <name type="scientific">Sinanodonta woodiana</name>
    <name type="common">Chinese pond mussel</name>
    <name type="synonym">Anodonta woodiana</name>
    <dbReference type="NCBI Taxonomy" id="1069815"/>
    <lineage>
        <taxon>Eukaryota</taxon>
        <taxon>Metazoa</taxon>
        <taxon>Spiralia</taxon>
        <taxon>Lophotrochozoa</taxon>
        <taxon>Mollusca</taxon>
        <taxon>Bivalvia</taxon>
        <taxon>Autobranchia</taxon>
        <taxon>Heteroconchia</taxon>
        <taxon>Palaeoheterodonta</taxon>
        <taxon>Unionida</taxon>
        <taxon>Unionoidea</taxon>
        <taxon>Unionidae</taxon>
        <taxon>Unioninae</taxon>
        <taxon>Sinanodonta</taxon>
    </lineage>
</organism>
<proteinExistence type="predicted"/>
<evidence type="ECO:0000313" key="2">
    <source>
        <dbReference type="EMBL" id="KAL3855295.1"/>
    </source>
</evidence>
<protein>
    <recommendedName>
        <fullName evidence="1">Mab-21-like HhH/H2TH-like domain-containing protein</fullName>
    </recommendedName>
</protein>
<dbReference type="Pfam" id="PF20266">
    <property type="entry name" value="Mab-21_C"/>
    <property type="match status" value="1"/>
</dbReference>
<dbReference type="Gene3D" id="1.10.1410.40">
    <property type="match status" value="1"/>
</dbReference>
<evidence type="ECO:0000313" key="3">
    <source>
        <dbReference type="Proteomes" id="UP001634394"/>
    </source>
</evidence>
<reference evidence="2 3" key="1">
    <citation type="submission" date="2024-11" db="EMBL/GenBank/DDBJ databases">
        <title>Chromosome-level genome assembly of the freshwater bivalve Anodonta woodiana.</title>
        <authorList>
            <person name="Chen X."/>
        </authorList>
    </citation>
    <scope>NUCLEOTIDE SEQUENCE [LARGE SCALE GENOMIC DNA]</scope>
    <source>
        <strain evidence="2">MN2024</strain>
        <tissue evidence="2">Gills</tissue>
    </source>
</reference>
<gene>
    <name evidence="2" type="ORF">ACJMK2_014511</name>
</gene>
<dbReference type="Proteomes" id="UP001634394">
    <property type="component" value="Unassembled WGS sequence"/>
</dbReference>
<sequence length="675" mass="77618">MEGNTPVYYNDVSLRLFNVLDNVGLREDIRWKRISMMFQRDEIEFVCSEHFHHTFGSQAEATTTPGLQADIDIATCIPEIVVLQRIPWLQTSKVTYIMVSDESTPPGYVKLQALDSNSSIPVFNAQFERHSLDSSGRSVLCSHNFCSLSESERHGPADRRIYGKTLSMDTVVALRVLSWPWQASQWGYRINNYPSQGNIVLIKQTGALLVPVGHPLSPESHLEWRISISYGEKILVWQFNSTQYKCYVLLKMIKKHFVEPSCGEKALTSYHCKTCVFYALQSTPPSLWQPENLLLCVELCLRTLCKWVKIGYCPNYFIPQENMFHGKLYGHIQVKLLAVLHDLLRQEGKYILRLSCDDMGQRLTRLCQTSLINSVIQEKVVVESMRISFAFLSGSIEEAGIKFACQDLSNKIGFVKKICSTHTTIQTLIEMFCSSSLGSDLASQCLSQEVIDQDRLDIAHDLLVLGCSSDVTSGRLKLAVFYLMQDNLIMAESVLHQIQEDYTYLVSEYNTYWPEEALCKILEDNLSATEFVRKYVAYPVYYVQSEMHCMPKALILKMFLSREIHVPDPCPSRSVYVHPHVFLHYLEYQCYFLQGKIPHKLAALDNMLCVVFDKDLEYRDSALSLLACCLMQEGMYINAWKVLCISMRLQNEHNAAMWQITFLINRAFWLKRQRH</sequence>
<dbReference type="SMART" id="SM01265">
    <property type="entry name" value="Mab-21"/>
    <property type="match status" value="1"/>
</dbReference>
<dbReference type="InterPro" id="IPR046906">
    <property type="entry name" value="Mab-21_HhH/H2TH-like"/>
</dbReference>
<accession>A0ABD3V458</accession>
<name>A0ABD3V458_SINWO</name>
<comment type="caution">
    <text evidence="2">The sequence shown here is derived from an EMBL/GenBank/DDBJ whole genome shotgun (WGS) entry which is preliminary data.</text>
</comment>
<evidence type="ECO:0000259" key="1">
    <source>
        <dbReference type="Pfam" id="PF20266"/>
    </source>
</evidence>
<dbReference type="PANTHER" id="PTHR10656:SF69">
    <property type="entry name" value="MAB-21-LIKE HHH_H2TH-LIKE DOMAIN-CONTAINING PROTEIN"/>
    <property type="match status" value="1"/>
</dbReference>
<dbReference type="EMBL" id="JBJQND010000014">
    <property type="protein sequence ID" value="KAL3855295.1"/>
    <property type="molecule type" value="Genomic_DNA"/>
</dbReference>
<feature type="domain" description="Mab-21-like HhH/H2TH-like" evidence="1">
    <location>
        <begin position="245"/>
        <end position="326"/>
    </location>
</feature>
<dbReference type="AlphaFoldDB" id="A0ABD3V458"/>